<evidence type="ECO:0000256" key="9">
    <source>
        <dbReference type="SAM" id="MobiDB-lite"/>
    </source>
</evidence>
<dbReference type="PRINTS" id="PR00766">
    <property type="entry name" value="CUDAOXIDASE"/>
</dbReference>
<evidence type="ECO:0000256" key="7">
    <source>
        <dbReference type="PIRSR" id="PIRSR600269-51"/>
    </source>
</evidence>
<comment type="caution">
    <text evidence="13">The sequence shown here is derived from an EMBL/GenBank/DDBJ whole genome shotgun (WGS) entry which is preliminary data.</text>
</comment>
<dbReference type="GO" id="GO:0005886">
    <property type="term" value="C:plasma membrane"/>
    <property type="evidence" value="ECO:0007669"/>
    <property type="project" value="TreeGrafter"/>
</dbReference>
<gene>
    <name evidence="13" type="ORF">SPHA_3870</name>
</gene>
<keyword evidence="3 6" id="KW-0801">TPQ</keyword>
<dbReference type="SUPFAM" id="SSF49998">
    <property type="entry name" value="Amine oxidase catalytic domain"/>
    <property type="match status" value="1"/>
</dbReference>
<feature type="active site" description="Proton acceptor" evidence="6">
    <location>
        <position position="413"/>
    </location>
</feature>
<dbReference type="EC" id="1.4.3.-" evidence="8"/>
<dbReference type="GO" id="GO:0048038">
    <property type="term" value="F:quinone binding"/>
    <property type="evidence" value="ECO:0007669"/>
    <property type="project" value="InterPro"/>
</dbReference>
<evidence type="ECO:0000313" key="13">
    <source>
        <dbReference type="EMBL" id="CAE1153485.1"/>
    </source>
</evidence>
<dbReference type="PROSITE" id="PS01165">
    <property type="entry name" value="COPPER_AMINE_OXID_2"/>
    <property type="match status" value="1"/>
</dbReference>
<keyword evidence="2 8" id="KW-0479">Metal-binding</keyword>
<evidence type="ECO:0000259" key="12">
    <source>
        <dbReference type="Pfam" id="PF02728"/>
    </source>
</evidence>
<evidence type="ECO:0000256" key="4">
    <source>
        <dbReference type="ARBA" id="ARBA00023002"/>
    </source>
</evidence>
<feature type="modified residue" description="2',4',5'-topaquinone" evidence="7">
    <location>
        <position position="499"/>
    </location>
</feature>
<feature type="domain" description="Copper amine oxidase catalytic" evidence="11">
    <location>
        <begin position="341"/>
        <end position="745"/>
    </location>
</feature>
<keyword evidence="4 8" id="KW-0560">Oxidoreductase</keyword>
<evidence type="ECO:0000256" key="8">
    <source>
        <dbReference type="RuleBase" id="RU000672"/>
    </source>
</evidence>
<dbReference type="InterPro" id="IPR036460">
    <property type="entry name" value="Cu_amine_oxidase_C_sf"/>
</dbReference>
<dbReference type="InterPro" id="IPR049947">
    <property type="entry name" value="Cu_Am_Ox_Cu-bd"/>
</dbReference>
<dbReference type="Proteomes" id="UP000597762">
    <property type="component" value="Unassembled WGS sequence"/>
</dbReference>
<feature type="transmembrane region" description="Helical" evidence="10">
    <location>
        <begin position="30"/>
        <end position="55"/>
    </location>
</feature>
<feature type="region of interest" description="Disordered" evidence="9">
    <location>
        <begin position="1"/>
        <end position="20"/>
    </location>
</feature>
<evidence type="ECO:0000313" key="14">
    <source>
        <dbReference type="Proteomes" id="UP000597762"/>
    </source>
</evidence>
<keyword evidence="10" id="KW-1133">Transmembrane helix</keyword>
<dbReference type="GO" id="GO:0008131">
    <property type="term" value="F:primary methylamine oxidase activity"/>
    <property type="evidence" value="ECO:0007669"/>
    <property type="project" value="InterPro"/>
</dbReference>
<dbReference type="Gene3D" id="2.70.98.20">
    <property type="entry name" value="Copper amine oxidase, catalytic domain"/>
    <property type="match status" value="1"/>
</dbReference>
<accession>A0A812ARQ0</accession>
<dbReference type="InterPro" id="IPR000269">
    <property type="entry name" value="Cu_amine_oxidase"/>
</dbReference>
<reference evidence="13" key="1">
    <citation type="submission" date="2021-01" db="EMBL/GenBank/DDBJ databases">
        <authorList>
            <person name="Li R."/>
            <person name="Bekaert M."/>
        </authorList>
    </citation>
    <scope>NUCLEOTIDE SEQUENCE</scope>
    <source>
        <strain evidence="13">Farmed</strain>
    </source>
</reference>
<dbReference type="GO" id="GO:0005507">
    <property type="term" value="F:copper ion binding"/>
    <property type="evidence" value="ECO:0007669"/>
    <property type="project" value="InterPro"/>
</dbReference>
<feature type="active site" description="Schiff-base intermediate with substrate; via topaquinone" evidence="6">
    <location>
        <position position="499"/>
    </location>
</feature>
<keyword evidence="10" id="KW-0812">Transmembrane</keyword>
<evidence type="ECO:0000256" key="6">
    <source>
        <dbReference type="PIRSR" id="PIRSR600269-50"/>
    </source>
</evidence>
<dbReference type="GO" id="GO:0009308">
    <property type="term" value="P:amine metabolic process"/>
    <property type="evidence" value="ECO:0007669"/>
    <property type="project" value="UniProtKB-UniRule"/>
</dbReference>
<feature type="domain" description="Copper amine oxidase N3-terminal" evidence="12">
    <location>
        <begin position="223"/>
        <end position="291"/>
    </location>
</feature>
<name>A0A812ARQ0_ACAPH</name>
<dbReference type="PANTHER" id="PTHR10638">
    <property type="entry name" value="COPPER AMINE OXIDASE"/>
    <property type="match status" value="1"/>
</dbReference>
<dbReference type="Gene3D" id="3.10.450.40">
    <property type="match status" value="2"/>
</dbReference>
<keyword evidence="10" id="KW-0472">Membrane</keyword>
<dbReference type="InterPro" id="IPR015802">
    <property type="entry name" value="Cu_amine_oxidase_N3"/>
</dbReference>
<evidence type="ECO:0000256" key="2">
    <source>
        <dbReference type="ARBA" id="ARBA00022723"/>
    </source>
</evidence>
<evidence type="ECO:0000256" key="5">
    <source>
        <dbReference type="ARBA" id="ARBA00023008"/>
    </source>
</evidence>
<dbReference type="Pfam" id="PF02728">
    <property type="entry name" value="Cu_amine_oxidN3"/>
    <property type="match status" value="1"/>
</dbReference>
<evidence type="ECO:0000256" key="10">
    <source>
        <dbReference type="SAM" id="Phobius"/>
    </source>
</evidence>
<protein>
    <recommendedName>
        <fullName evidence="8">Amine oxidase</fullName>
        <ecNumber evidence="8">1.4.3.-</ecNumber>
    </recommendedName>
</protein>
<comment type="PTM">
    <text evidence="7 8">Topaquinone (TPQ) is generated by copper-dependent autoxidation of a specific tyrosyl residue.</text>
</comment>
<organism evidence="13 14">
    <name type="scientific">Acanthosepion pharaonis</name>
    <name type="common">Pharaoh cuttlefish</name>
    <name type="synonym">Sepia pharaonis</name>
    <dbReference type="NCBI Taxonomy" id="158019"/>
    <lineage>
        <taxon>Eukaryota</taxon>
        <taxon>Metazoa</taxon>
        <taxon>Spiralia</taxon>
        <taxon>Lophotrochozoa</taxon>
        <taxon>Mollusca</taxon>
        <taxon>Cephalopoda</taxon>
        <taxon>Coleoidea</taxon>
        <taxon>Decapodiformes</taxon>
        <taxon>Sepiida</taxon>
        <taxon>Sepiina</taxon>
        <taxon>Sepiidae</taxon>
        <taxon>Acanthosepion</taxon>
    </lineage>
</organism>
<dbReference type="OrthoDB" id="5379943at2759"/>
<dbReference type="SUPFAM" id="SSF54416">
    <property type="entry name" value="Amine oxidase N-terminal region"/>
    <property type="match status" value="2"/>
</dbReference>
<keyword evidence="5 8" id="KW-0186">Copper</keyword>
<evidence type="ECO:0000259" key="11">
    <source>
        <dbReference type="Pfam" id="PF01179"/>
    </source>
</evidence>
<sequence length="789" mass="90868">MKSSGLNKELGTKASTSSRTSKEAKMNENYCLRIVALLSTIIALVLGICLIITGIQNHNKRTMKCDTSTDPTRDFKNPDFLDDLTPTEMENVRDYLYRQKSLNIKKTAVWNLNGTYIYTMTLFQYPKKMVLDYLDGRIRAPKRKSKVVLYRGDLVPPRVEEYIVGPVDNPDSHELYKNPIYRQYPIPFTSRPFNEIEYYLLHDFANKTLEYLYPVLMGSYGSSYHNCTGENCVTVSEVTPPNFSPDSRTIWMMTSRKVEGYYITPLGLDFLVDHKSINPKDWRVQMLLYNGQIFSSPKELLQKYLAGEVIRIIVLKPDLKNLYSSFKQNPHSTAIPQAGPRLIEPAGRRFTVKNQQVEYMNWSFKFGTDVAKGVRLTDVRFKNERLAFEIVQSETCVFYSAYHPVVYTSVYFDSSWLLGLNSKQLTRGVDCPDTAVYLDSYFFISDKPIRVKNAICIFENNPGIPLRRHYTVTRSDDTIYGGIIDYHLVFRSIAVIWNYDYIFDFKFHQNGQLDVVVSSTGYVMSAFSHPTKRKYSNPIANNVMAMLHQHLFHYKVDLDIGGLKNRFSSLDIRTETLSRPDFHPNNKTQAYVVETLRRTERDAAIKYNFNEPKYYAFYKKGDKNKYGSERAYRISNQGMSKFLFPQTSIYKGASWAQYQIAVTKQKDAEESSSSMFHQFNMLDPIVSFDDFIKDDEPIVDEDLVAWVTMGIHHMPSTEDVPSTTTSGTQLFFSLKPYNYFDECPSRLSSDNIHIGVGDDNQAIIDTSKTVLNFTCTPQYAGFSSYVPDD</sequence>
<dbReference type="PANTHER" id="PTHR10638:SF20">
    <property type="entry name" value="AMINE OXIDASE"/>
    <property type="match status" value="1"/>
</dbReference>
<proteinExistence type="inferred from homology"/>
<dbReference type="AlphaFoldDB" id="A0A812ARQ0"/>
<dbReference type="Pfam" id="PF01179">
    <property type="entry name" value="Cu_amine_oxid"/>
    <property type="match status" value="1"/>
</dbReference>
<evidence type="ECO:0000256" key="3">
    <source>
        <dbReference type="ARBA" id="ARBA00022772"/>
    </source>
</evidence>
<keyword evidence="14" id="KW-1185">Reference proteome</keyword>
<dbReference type="EMBL" id="CAHIKZ030000117">
    <property type="protein sequence ID" value="CAE1153485.1"/>
    <property type="molecule type" value="Genomic_DNA"/>
</dbReference>
<dbReference type="InterPro" id="IPR016182">
    <property type="entry name" value="Cu_amine_oxidase_N-reg"/>
</dbReference>
<comment type="similarity">
    <text evidence="1 8">Belongs to the copper/topaquinone oxidase family.</text>
</comment>
<comment type="cofactor">
    <cofactor evidence="8">
        <name>Cu cation</name>
        <dbReference type="ChEBI" id="CHEBI:23378"/>
    </cofactor>
    <text evidence="8">Contains 1 topaquinone per subunit.</text>
</comment>
<dbReference type="InterPro" id="IPR015798">
    <property type="entry name" value="Cu_amine_oxidase_C"/>
</dbReference>
<evidence type="ECO:0000256" key="1">
    <source>
        <dbReference type="ARBA" id="ARBA00007983"/>
    </source>
</evidence>